<comment type="caution">
    <text evidence="1">The sequence shown here is derived from an EMBL/GenBank/DDBJ whole genome shotgun (WGS) entry which is preliminary data.</text>
</comment>
<gene>
    <name evidence="1" type="ORF">BJP25_11495</name>
</gene>
<dbReference type="Proteomes" id="UP000186040">
    <property type="component" value="Unassembled WGS sequence"/>
</dbReference>
<proteinExistence type="predicted"/>
<dbReference type="AlphaFoldDB" id="A0A1Q9LQW3"/>
<evidence type="ECO:0000313" key="2">
    <source>
        <dbReference type="Proteomes" id="UP000186040"/>
    </source>
</evidence>
<keyword evidence="2" id="KW-1185">Reference proteome</keyword>
<reference evidence="1 2" key="1">
    <citation type="submission" date="2016-10" db="EMBL/GenBank/DDBJ databases">
        <title>The Draft Genome Sequence of Actinokineospora bangkokensis 44EHWT reveals the biosynthetic pathway of antifungal compounds Thailandins with unusual extender unit butylmalonyl-CoA.</title>
        <authorList>
            <person name="Greule A."/>
            <person name="Intra B."/>
            <person name="Flemming S."/>
            <person name="Rommel M.G."/>
            <person name="Panbangred W."/>
            <person name="Bechthold A."/>
        </authorList>
    </citation>
    <scope>NUCLEOTIDE SEQUENCE [LARGE SCALE GENOMIC DNA]</scope>
    <source>
        <strain evidence="1 2">44EHW</strain>
    </source>
</reference>
<dbReference type="EMBL" id="MKQR01000007">
    <property type="protein sequence ID" value="OLR94381.1"/>
    <property type="molecule type" value="Genomic_DNA"/>
</dbReference>
<name>A0A1Q9LQW3_9PSEU</name>
<dbReference type="OrthoDB" id="2621972at2"/>
<organism evidence="1 2">
    <name type="scientific">Actinokineospora bangkokensis</name>
    <dbReference type="NCBI Taxonomy" id="1193682"/>
    <lineage>
        <taxon>Bacteria</taxon>
        <taxon>Bacillati</taxon>
        <taxon>Actinomycetota</taxon>
        <taxon>Actinomycetes</taxon>
        <taxon>Pseudonocardiales</taxon>
        <taxon>Pseudonocardiaceae</taxon>
        <taxon>Actinokineospora</taxon>
    </lineage>
</organism>
<protein>
    <submittedName>
        <fullName evidence="1">Uncharacterized protein</fullName>
    </submittedName>
</protein>
<evidence type="ECO:0000313" key="1">
    <source>
        <dbReference type="EMBL" id="OLR94381.1"/>
    </source>
</evidence>
<sequence>MGVFVRVRGWLDCDEDHLAGARAVIAAHAHEHYSRGWVIRDHIPGYTPCVLYTGDLREHWLDWLLTQVRAIAALPARDDDHVRGLFFAMHETRGTTTWRVHAGQVSPASPPQGLAYLDE</sequence>
<dbReference type="STRING" id="1193682.BJP25_11495"/>
<dbReference type="RefSeq" id="WP_075973763.1">
    <property type="nucleotide sequence ID" value="NZ_MKQR01000007.1"/>
</dbReference>
<accession>A0A1Q9LQW3</accession>